<evidence type="ECO:0000256" key="3">
    <source>
        <dbReference type="ARBA" id="ARBA00023125"/>
    </source>
</evidence>
<dbReference type="GO" id="GO:0032993">
    <property type="term" value="C:protein-DNA complex"/>
    <property type="evidence" value="ECO:0007669"/>
    <property type="project" value="TreeGrafter"/>
</dbReference>
<proteinExistence type="inferred from homology"/>
<dbReference type="PANTHER" id="PTHR30346">
    <property type="entry name" value="TRANSCRIPTIONAL DUAL REGULATOR HCAR-RELATED"/>
    <property type="match status" value="1"/>
</dbReference>
<evidence type="ECO:0000259" key="5">
    <source>
        <dbReference type="PROSITE" id="PS50931"/>
    </source>
</evidence>
<evidence type="ECO:0000256" key="1">
    <source>
        <dbReference type="ARBA" id="ARBA00009437"/>
    </source>
</evidence>
<evidence type="ECO:0000313" key="6">
    <source>
        <dbReference type="EMBL" id="MBB1157167.1"/>
    </source>
</evidence>
<dbReference type="InterPro" id="IPR005119">
    <property type="entry name" value="LysR_subst-bd"/>
</dbReference>
<dbReference type="Gene3D" id="3.40.190.10">
    <property type="entry name" value="Periplasmic binding protein-like II"/>
    <property type="match status" value="2"/>
</dbReference>
<evidence type="ECO:0000313" key="7">
    <source>
        <dbReference type="Proteomes" id="UP000526734"/>
    </source>
</evidence>
<feature type="domain" description="HTH lysR-type" evidence="5">
    <location>
        <begin position="1"/>
        <end position="58"/>
    </location>
</feature>
<keyword evidence="7" id="KW-1185">Reference proteome</keyword>
<keyword evidence="2" id="KW-0805">Transcription regulation</keyword>
<dbReference type="PRINTS" id="PR00039">
    <property type="entry name" value="HTHLYSR"/>
</dbReference>
<evidence type="ECO:0000256" key="2">
    <source>
        <dbReference type="ARBA" id="ARBA00023015"/>
    </source>
</evidence>
<dbReference type="Proteomes" id="UP000526734">
    <property type="component" value="Unassembled WGS sequence"/>
</dbReference>
<name>A0A7W3ZDM2_9PSEU</name>
<dbReference type="PROSITE" id="PS50931">
    <property type="entry name" value="HTH_LYSR"/>
    <property type="match status" value="1"/>
</dbReference>
<dbReference type="FunFam" id="1.10.10.10:FF:000001">
    <property type="entry name" value="LysR family transcriptional regulator"/>
    <property type="match status" value="1"/>
</dbReference>
<accession>A0A7W3ZDM2</accession>
<dbReference type="PANTHER" id="PTHR30346:SF0">
    <property type="entry name" value="HCA OPERON TRANSCRIPTIONAL ACTIVATOR HCAR"/>
    <property type="match status" value="1"/>
</dbReference>
<dbReference type="Gene3D" id="1.10.10.10">
    <property type="entry name" value="Winged helix-like DNA-binding domain superfamily/Winged helix DNA-binding domain"/>
    <property type="match status" value="1"/>
</dbReference>
<dbReference type="SUPFAM" id="SSF46785">
    <property type="entry name" value="Winged helix' DNA-binding domain"/>
    <property type="match status" value="1"/>
</dbReference>
<dbReference type="Pfam" id="PF00126">
    <property type="entry name" value="HTH_1"/>
    <property type="match status" value="1"/>
</dbReference>
<dbReference type="GO" id="GO:0003700">
    <property type="term" value="F:DNA-binding transcription factor activity"/>
    <property type="evidence" value="ECO:0007669"/>
    <property type="project" value="InterPro"/>
</dbReference>
<dbReference type="InterPro" id="IPR036388">
    <property type="entry name" value="WH-like_DNA-bd_sf"/>
</dbReference>
<sequence length="292" mass="31904">MELRQLRYFVAVAEERSFRRAAERLHLAQPALSQQIAKLEKELSVRLLLRTTRSVELTEPGRVLLTEGRRVLAGSQHALTAVAHAARGELGLLRIGFVSSAALEIVPATVLEMRRQWPDVRFELTESTTDAQIAALGDGQLDVGIAREVGDAPGLTVHPLGRERLIVAVSETHPLADKETVEMAELADEPFLAFPRTRVSRLHDHIETLCLRSGFRMRVVQEAVQFPTMLGLVAADTGIAIVPNALRALQLPGLRYLALADAGAVSTVSAISRTDHENNPVVDRFLSVARAG</sequence>
<evidence type="ECO:0000256" key="4">
    <source>
        <dbReference type="ARBA" id="ARBA00023163"/>
    </source>
</evidence>
<gene>
    <name evidence="6" type="ORF">H4281_28820</name>
</gene>
<dbReference type="EMBL" id="JACGZW010000010">
    <property type="protein sequence ID" value="MBB1157167.1"/>
    <property type="molecule type" value="Genomic_DNA"/>
</dbReference>
<dbReference type="InterPro" id="IPR036390">
    <property type="entry name" value="WH_DNA-bd_sf"/>
</dbReference>
<reference evidence="6 7" key="1">
    <citation type="submission" date="2020-08" db="EMBL/GenBank/DDBJ databases">
        <title>Amycolatopsis sp. nov. DR6-1 isolated from Dendrobium heterocarpum.</title>
        <authorList>
            <person name="Tedsree N."/>
            <person name="Kuncharoen N."/>
            <person name="Likhitwitayawuid K."/>
            <person name="Tanasupawat S."/>
        </authorList>
    </citation>
    <scope>NUCLEOTIDE SEQUENCE [LARGE SCALE GENOMIC DNA]</scope>
    <source>
        <strain evidence="6 7">DR6-1</strain>
    </source>
</reference>
<organism evidence="6 7">
    <name type="scientific">Amycolatopsis dendrobii</name>
    <dbReference type="NCBI Taxonomy" id="2760662"/>
    <lineage>
        <taxon>Bacteria</taxon>
        <taxon>Bacillati</taxon>
        <taxon>Actinomycetota</taxon>
        <taxon>Actinomycetes</taxon>
        <taxon>Pseudonocardiales</taxon>
        <taxon>Pseudonocardiaceae</taxon>
        <taxon>Amycolatopsis</taxon>
    </lineage>
</organism>
<keyword evidence="4" id="KW-0804">Transcription</keyword>
<protein>
    <submittedName>
        <fullName evidence="6">LysR family transcriptional regulator</fullName>
    </submittedName>
</protein>
<dbReference type="CDD" id="cd08414">
    <property type="entry name" value="PBP2_LTTR_aromatics_like"/>
    <property type="match status" value="1"/>
</dbReference>
<dbReference type="AlphaFoldDB" id="A0A7W3ZDM2"/>
<comment type="caution">
    <text evidence="6">The sequence shown here is derived from an EMBL/GenBank/DDBJ whole genome shotgun (WGS) entry which is preliminary data.</text>
</comment>
<keyword evidence="3" id="KW-0238">DNA-binding</keyword>
<dbReference type="InterPro" id="IPR000847">
    <property type="entry name" value="LysR_HTH_N"/>
</dbReference>
<dbReference type="GO" id="GO:0003677">
    <property type="term" value="F:DNA binding"/>
    <property type="evidence" value="ECO:0007669"/>
    <property type="project" value="UniProtKB-KW"/>
</dbReference>
<dbReference type="SUPFAM" id="SSF53850">
    <property type="entry name" value="Periplasmic binding protein-like II"/>
    <property type="match status" value="1"/>
</dbReference>
<dbReference type="Pfam" id="PF03466">
    <property type="entry name" value="LysR_substrate"/>
    <property type="match status" value="1"/>
</dbReference>
<comment type="similarity">
    <text evidence="1">Belongs to the LysR transcriptional regulatory family.</text>
</comment>
<dbReference type="RefSeq" id="WP_182894044.1">
    <property type="nucleotide sequence ID" value="NZ_JACGZW010000010.1"/>
</dbReference>